<name>A0ACC7S450_DOLFA</name>
<dbReference type="Proteomes" id="UP001517388">
    <property type="component" value="Unassembled WGS sequence"/>
</dbReference>
<dbReference type="EMBL" id="VILF01000002">
    <property type="protein sequence ID" value="MTJ43308.1"/>
    <property type="molecule type" value="Genomic_DNA"/>
</dbReference>
<gene>
    <name evidence="1" type="ORF">FJR39_08795</name>
</gene>
<keyword evidence="2" id="KW-1185">Reference proteome</keyword>
<accession>A0ACC7S450</accession>
<sequence>MKFLPINCAGLKLVSLIVANSSMIGGVMTIFIRYPPVNAQDFNNLYLTDNSTVLEPNQAPAASKIPLSGKFTILPLGINVGGNNVIPSTTVKGLENGKEAIDFNNWLVPFADVIKALKFNVTKKDDGQLELRSVGLIIKFDPSLLVNDPDIGQAISVEQIKNILNIPAEFSIAEYALVFNPSWLTKNVNDKQYQEKEQPVILAGLPQINPPFLSLTGISQRTNLSQTQGTNFSNNNLNYNSEFKTLGSVVGGSLFSRIQQINSNVGSNWQINELQYFHPSPYTDYLIGTQAPFWGRFDRNQGEYFGTTIIQRLGYTPANNSSFSYGGVNPLDKLNTNEVLRTITGKAAPGTLVQLVTQNSNLIVGEQLVDNSAKYRFENVVTASNSLTGNAESQNYKLLLYPGGNLSGKPEEIPLNYRNLQGQINKGKSAFVISAGTQRNRTNQSFFGNLGDFQGGATYYFGLSNEITLGTGVVYDGSTQPYSEILYQPVNSPLTFKLGALTGNKISFNADISYRTNNFSLGFGGDEKSYNANLFWALNRKVSLFSNLYSSGTNNRLETGFNFNLQPVFLSLSYDYKNGINGALNASLDPFLIGIRKYNQNISSELIYNLSGSRLFGSTGNAISLKYDTDDKNYLGSLNLIYRTPWKSKDGRSLLDLEFGYGNGSQGHGIITSASTTLVPGLGLRLTYSAVSNNSSSLSLNLFTSLLLQPSMNFSGDETKLEKLRTQGGILLQPFLDKNNNGRHDHGEDFYTEDIESLFLINNQPLNKLGVSRPKNVSKGALFELPPGNYRLDIDPAGFPLGWKAIQPAYAVKVSPGSYTTVLIPLIPAYVVTGRVIDKEGKAITGVSVEFVSRSHPEKRVTSVTNSAGIYYLEDLNVSTYNVLIDGKLAQPNTLEINTNSKTFLELNLQP</sequence>
<organism evidence="1 2">
    <name type="scientific">Dolichospermum flos-aquae UHCC 0037</name>
    <dbReference type="NCBI Taxonomy" id="2590026"/>
    <lineage>
        <taxon>Bacteria</taxon>
        <taxon>Bacillati</taxon>
        <taxon>Cyanobacteriota</taxon>
        <taxon>Cyanophyceae</taxon>
        <taxon>Nostocales</taxon>
        <taxon>Aphanizomenonaceae</taxon>
        <taxon>Dolichospermum</taxon>
    </lineage>
</organism>
<evidence type="ECO:0000313" key="2">
    <source>
        <dbReference type="Proteomes" id="UP001517388"/>
    </source>
</evidence>
<reference evidence="2" key="1">
    <citation type="journal article" date="2020" name="Toxins">
        <title>Phylogenomic Analysis of Secondary Metabolism in the Toxic Cyanobacterial Genera Anabaena, Dolichospermum and Aphanizomenon.</title>
        <authorList>
            <person name="Oesterholm J."/>
            <person name="Popin R.V."/>
            <person name="Fewer D.P."/>
            <person name="Sivonen K."/>
        </authorList>
    </citation>
    <scope>NUCLEOTIDE SEQUENCE [LARGE SCALE GENOMIC DNA]</scope>
    <source>
        <strain evidence="2">UHCC 0037</strain>
    </source>
</reference>
<comment type="caution">
    <text evidence="1">The sequence shown here is derived from an EMBL/GenBank/DDBJ whole genome shotgun (WGS) entry which is preliminary data.</text>
</comment>
<proteinExistence type="predicted"/>
<protein>
    <submittedName>
        <fullName evidence="1">Carboxypeptidase regulatory-like domain-containing protein</fullName>
    </submittedName>
</protein>
<evidence type="ECO:0000313" key="1">
    <source>
        <dbReference type="EMBL" id="MTJ43308.1"/>
    </source>
</evidence>